<proteinExistence type="predicted"/>
<keyword evidence="2" id="KW-1185">Reference proteome</keyword>
<name>A0ABY6Z8C9_9BACL</name>
<dbReference type="InterPro" id="IPR036412">
    <property type="entry name" value="HAD-like_sf"/>
</dbReference>
<reference evidence="1" key="1">
    <citation type="submission" date="2022-08" db="EMBL/GenBank/DDBJ databases">
        <title>Alicyclobacillus dauci DSM2870, complete genome.</title>
        <authorList>
            <person name="Wang Q."/>
            <person name="Cai R."/>
            <person name="Wang Z."/>
        </authorList>
    </citation>
    <scope>NUCLEOTIDE SEQUENCE</scope>
    <source>
        <strain evidence="1">DSM 28700</strain>
    </source>
</reference>
<dbReference type="Gene3D" id="1.10.150.240">
    <property type="entry name" value="Putative phosphatase, domain 2"/>
    <property type="match status" value="1"/>
</dbReference>
<dbReference type="PANTHER" id="PTHR43434:SF24">
    <property type="entry name" value="HYDROLASE-RELATED"/>
    <property type="match status" value="1"/>
</dbReference>
<dbReference type="InterPro" id="IPR006439">
    <property type="entry name" value="HAD-SF_hydro_IA"/>
</dbReference>
<protein>
    <submittedName>
        <fullName evidence="1">HAD family hydrolase</fullName>
    </submittedName>
</protein>
<dbReference type="GO" id="GO:0016787">
    <property type="term" value="F:hydrolase activity"/>
    <property type="evidence" value="ECO:0007669"/>
    <property type="project" value="UniProtKB-KW"/>
</dbReference>
<accession>A0ABY6Z8C9</accession>
<keyword evidence="1" id="KW-0378">Hydrolase</keyword>
<dbReference type="InterPro" id="IPR023214">
    <property type="entry name" value="HAD_sf"/>
</dbReference>
<dbReference type="Gene3D" id="3.40.50.1000">
    <property type="entry name" value="HAD superfamily/HAD-like"/>
    <property type="match status" value="1"/>
</dbReference>
<evidence type="ECO:0000313" key="1">
    <source>
        <dbReference type="EMBL" id="WAH39147.1"/>
    </source>
</evidence>
<dbReference type="Proteomes" id="UP001164803">
    <property type="component" value="Chromosome"/>
</dbReference>
<dbReference type="EMBL" id="CP104064">
    <property type="protein sequence ID" value="WAH39147.1"/>
    <property type="molecule type" value="Genomic_DNA"/>
</dbReference>
<dbReference type="NCBIfam" id="TIGR01509">
    <property type="entry name" value="HAD-SF-IA-v3"/>
    <property type="match status" value="1"/>
</dbReference>
<dbReference type="InterPro" id="IPR050155">
    <property type="entry name" value="HAD-like_hydrolase_sf"/>
</dbReference>
<sequence>MKGSTYDGRELPEERIQEMFGPSEVGMIEQNLMNQANIANAISYYCHVYQEKHNEYVRPFIPLHDLLVDVKKAGYQIAIFTGKGRRSLDISLDQLGLNGLFDVLISGDDVTQLKPDPQGLHIIMKELGSQPQDMLMIGDSDADIEAGRRANVPSIRVDWLPSVSPKSFQYKFDDYMMTDVKELRNLLRLL</sequence>
<evidence type="ECO:0000313" key="2">
    <source>
        <dbReference type="Proteomes" id="UP001164803"/>
    </source>
</evidence>
<dbReference type="NCBIfam" id="TIGR01549">
    <property type="entry name" value="HAD-SF-IA-v1"/>
    <property type="match status" value="1"/>
</dbReference>
<dbReference type="RefSeq" id="WP_268046806.1">
    <property type="nucleotide sequence ID" value="NZ_CP104064.1"/>
</dbReference>
<dbReference type="InterPro" id="IPR041492">
    <property type="entry name" value="HAD_2"/>
</dbReference>
<organism evidence="1 2">
    <name type="scientific">Alicyclobacillus dauci</name>
    <dbReference type="NCBI Taxonomy" id="1475485"/>
    <lineage>
        <taxon>Bacteria</taxon>
        <taxon>Bacillati</taxon>
        <taxon>Bacillota</taxon>
        <taxon>Bacilli</taxon>
        <taxon>Bacillales</taxon>
        <taxon>Alicyclobacillaceae</taxon>
        <taxon>Alicyclobacillus</taxon>
    </lineage>
</organism>
<dbReference type="InterPro" id="IPR023198">
    <property type="entry name" value="PGP-like_dom2"/>
</dbReference>
<gene>
    <name evidence="1" type="ORF">NZD86_05925</name>
</gene>
<dbReference type="PANTHER" id="PTHR43434">
    <property type="entry name" value="PHOSPHOGLYCOLATE PHOSPHATASE"/>
    <property type="match status" value="1"/>
</dbReference>
<dbReference type="SUPFAM" id="SSF56784">
    <property type="entry name" value="HAD-like"/>
    <property type="match status" value="1"/>
</dbReference>
<dbReference type="Pfam" id="PF13419">
    <property type="entry name" value="HAD_2"/>
    <property type="match status" value="1"/>
</dbReference>
<dbReference type="PRINTS" id="PR00413">
    <property type="entry name" value="HADHALOGNASE"/>
</dbReference>